<keyword evidence="2 5" id="KW-0645">Protease</keyword>
<dbReference type="InterPro" id="IPR001478">
    <property type="entry name" value="PDZ"/>
</dbReference>
<protein>
    <submittedName>
        <fullName evidence="7">Peptidase S41</fullName>
    </submittedName>
</protein>
<dbReference type="Gene3D" id="2.30.42.10">
    <property type="match status" value="1"/>
</dbReference>
<keyword evidence="8" id="KW-1185">Reference proteome</keyword>
<dbReference type="EMBL" id="CP014227">
    <property type="protein sequence ID" value="AMD86221.1"/>
    <property type="molecule type" value="Genomic_DNA"/>
</dbReference>
<accession>A0ABM5XG22</accession>
<dbReference type="InterPro" id="IPR004447">
    <property type="entry name" value="Peptidase_S41A"/>
</dbReference>
<reference evidence="7 8" key="1">
    <citation type="submission" date="2016-02" db="EMBL/GenBank/DDBJ databases">
        <authorList>
            <person name="Holder M.E."/>
            <person name="Ajami N.J."/>
            <person name="Petrosino J.F."/>
        </authorList>
    </citation>
    <scope>NUCLEOTIDE SEQUENCE [LARGE SCALE GENOMIC DNA]</scope>
    <source>
        <strain evidence="7 8">CCUG 32990</strain>
    </source>
</reference>
<dbReference type="NCBIfam" id="TIGR00225">
    <property type="entry name" value="prc"/>
    <property type="match status" value="1"/>
</dbReference>
<evidence type="ECO:0000313" key="8">
    <source>
        <dbReference type="Proteomes" id="UP000065822"/>
    </source>
</evidence>
<dbReference type="PANTHER" id="PTHR32060">
    <property type="entry name" value="TAIL-SPECIFIC PROTEASE"/>
    <property type="match status" value="1"/>
</dbReference>
<dbReference type="Pfam" id="PF13180">
    <property type="entry name" value="PDZ_2"/>
    <property type="match status" value="1"/>
</dbReference>
<dbReference type="RefSeq" id="WP_066431835.1">
    <property type="nucleotide sequence ID" value="NZ_CP014227.1"/>
</dbReference>
<proteinExistence type="inferred from homology"/>
<dbReference type="Gene3D" id="3.90.226.10">
    <property type="entry name" value="2-enoyl-CoA Hydratase, Chain A, domain 1"/>
    <property type="match status" value="1"/>
</dbReference>
<evidence type="ECO:0000313" key="7">
    <source>
        <dbReference type="EMBL" id="AMD86221.1"/>
    </source>
</evidence>
<organism evidence="7 8">
    <name type="scientific">Capnocytophaga haemolytica</name>
    <dbReference type="NCBI Taxonomy" id="45243"/>
    <lineage>
        <taxon>Bacteria</taxon>
        <taxon>Pseudomonadati</taxon>
        <taxon>Bacteroidota</taxon>
        <taxon>Flavobacteriia</taxon>
        <taxon>Flavobacteriales</taxon>
        <taxon>Flavobacteriaceae</taxon>
        <taxon>Capnocytophaga</taxon>
    </lineage>
</organism>
<dbReference type="Proteomes" id="UP000065822">
    <property type="component" value="Chromosome"/>
</dbReference>
<evidence type="ECO:0000259" key="6">
    <source>
        <dbReference type="SMART" id="SM00245"/>
    </source>
</evidence>
<feature type="domain" description="Tail specific protease" evidence="6">
    <location>
        <begin position="175"/>
        <end position="369"/>
    </location>
</feature>
<evidence type="ECO:0000256" key="1">
    <source>
        <dbReference type="ARBA" id="ARBA00009179"/>
    </source>
</evidence>
<dbReference type="SUPFAM" id="SSF50156">
    <property type="entry name" value="PDZ domain-like"/>
    <property type="match status" value="1"/>
</dbReference>
<keyword evidence="3 5" id="KW-0378">Hydrolase</keyword>
<evidence type="ECO:0000256" key="5">
    <source>
        <dbReference type="RuleBase" id="RU004404"/>
    </source>
</evidence>
<gene>
    <name evidence="7" type="ORF">AXF12_06540</name>
</gene>
<dbReference type="InterPro" id="IPR036034">
    <property type="entry name" value="PDZ_sf"/>
</dbReference>
<dbReference type="Gene3D" id="3.30.750.44">
    <property type="match status" value="1"/>
</dbReference>
<evidence type="ECO:0000256" key="4">
    <source>
        <dbReference type="ARBA" id="ARBA00022825"/>
    </source>
</evidence>
<dbReference type="SMART" id="SM00245">
    <property type="entry name" value="TSPc"/>
    <property type="match status" value="1"/>
</dbReference>
<keyword evidence="4 5" id="KW-0720">Serine protease</keyword>
<dbReference type="SUPFAM" id="SSF52096">
    <property type="entry name" value="ClpP/crotonase"/>
    <property type="match status" value="1"/>
</dbReference>
<dbReference type="InterPro" id="IPR029045">
    <property type="entry name" value="ClpP/crotonase-like_dom_sf"/>
</dbReference>
<evidence type="ECO:0000256" key="2">
    <source>
        <dbReference type="ARBA" id="ARBA00022670"/>
    </source>
</evidence>
<dbReference type="InterPro" id="IPR005151">
    <property type="entry name" value="Tail-specific_protease"/>
</dbReference>
<sequence>MRRRNYLLPIFIGAALALGLIAGRKLANFYIPKPPPPMPLPITDSDTIPENPYKAKLSKLIDYIENEYVDKVNTDSIVDLTVNGILRKLDPHSTYISKQDIQGVAETMSGKFVGVGVSFYMYRDTIAVIRAIEGSDAQAKGVRFGDRILMVGKDTLYRKHLSVEKIRSLLKGEMGSKVDLTLYRKSSDSLFKLPIERKFIPIKSVDCYYMVNDTLGYIRMNRFAETTYNEFSDALNQLQKQGLTSLVLDLRNNAGGFLSVGIQIADEFLPKDKMIVFTKNNRKEIEQTYSTGNGKFQKQPLFVLVNENTASASEIVAGALQDNDRGVIVGRRSFGKGLVQSEMPLPDGSAVRLTTARYYTPTGRSIQKPYNLRHQRRSFQIDNATVPDSLKFTTPKGKTVYGGGGIYPDAYIPMDMKPEAYMVREVLSSGLTDYFLFEYLDSHPKQSHKPNERVFIKDYKISKEMFAAFSKFLKERKILINIYQSSAEVSKYLKASLAEIWYNDNVAGYIRNQHDYYIDKCLHYYRNKEHSHTSTAMLRKDKVIKKRAVKPSKNKKLRN</sequence>
<dbReference type="CDD" id="cd07560">
    <property type="entry name" value="Peptidase_S41_CPP"/>
    <property type="match status" value="1"/>
</dbReference>
<evidence type="ECO:0000256" key="3">
    <source>
        <dbReference type="ARBA" id="ARBA00022801"/>
    </source>
</evidence>
<comment type="similarity">
    <text evidence="1 5">Belongs to the peptidase S41A family.</text>
</comment>
<dbReference type="Pfam" id="PF03572">
    <property type="entry name" value="Peptidase_S41"/>
    <property type="match status" value="1"/>
</dbReference>
<name>A0ABM5XG22_9FLAO</name>
<dbReference type="PANTHER" id="PTHR32060:SF30">
    <property type="entry name" value="CARBOXY-TERMINAL PROCESSING PROTEASE CTPA"/>
    <property type="match status" value="1"/>
</dbReference>